<organism evidence="27 28">
    <name type="scientific">Oncorhynchus tshawytscha</name>
    <name type="common">Chinook salmon</name>
    <name type="synonym">Salmo tshawytscha</name>
    <dbReference type="NCBI Taxonomy" id="74940"/>
    <lineage>
        <taxon>Eukaryota</taxon>
        <taxon>Metazoa</taxon>
        <taxon>Chordata</taxon>
        <taxon>Craniata</taxon>
        <taxon>Vertebrata</taxon>
        <taxon>Euteleostomi</taxon>
        <taxon>Actinopterygii</taxon>
        <taxon>Neopterygii</taxon>
        <taxon>Teleostei</taxon>
        <taxon>Protacanthopterygii</taxon>
        <taxon>Salmoniformes</taxon>
        <taxon>Salmonidae</taxon>
        <taxon>Salmoninae</taxon>
        <taxon>Oncorhynchus</taxon>
    </lineage>
</organism>
<evidence type="ECO:0000256" key="10">
    <source>
        <dbReference type="ARBA" id="ARBA00022902"/>
    </source>
</evidence>
<dbReference type="GO" id="GO:0045335">
    <property type="term" value="C:phagocytic vesicle"/>
    <property type="evidence" value="ECO:0007669"/>
    <property type="project" value="UniProtKB-SubCell"/>
</dbReference>
<keyword evidence="10" id="KW-0524">Neurogenesis</keyword>
<proteinExistence type="predicted"/>
<dbReference type="FunFam" id="1.10.555.10:FF:000010">
    <property type="entry name" value="SLIT-ROBO Rho GTPase-activating protein 1 isoform 2"/>
    <property type="match status" value="1"/>
</dbReference>
<keyword evidence="17" id="KW-0968">Cytoplasmic vesicle</keyword>
<evidence type="ECO:0000256" key="18">
    <source>
        <dbReference type="ARBA" id="ARBA00034100"/>
    </source>
</evidence>
<evidence type="ECO:0000259" key="24">
    <source>
        <dbReference type="PROSITE" id="PS50002"/>
    </source>
</evidence>
<dbReference type="GO" id="GO:0005096">
    <property type="term" value="F:GTPase activator activity"/>
    <property type="evidence" value="ECO:0007669"/>
    <property type="project" value="UniProtKB-KW"/>
</dbReference>
<dbReference type="Pfam" id="PF00620">
    <property type="entry name" value="RhoGAP"/>
    <property type="match status" value="1"/>
</dbReference>
<keyword evidence="8" id="KW-1003">Cell membrane</keyword>
<evidence type="ECO:0000256" key="21">
    <source>
        <dbReference type="PROSITE-ProRule" id="PRU00192"/>
    </source>
</evidence>
<evidence type="ECO:0000259" key="25">
    <source>
        <dbReference type="PROSITE" id="PS50238"/>
    </source>
</evidence>
<dbReference type="GO" id="GO:0043197">
    <property type="term" value="C:dendritic spine"/>
    <property type="evidence" value="ECO:0007669"/>
    <property type="project" value="UniProtKB-SubCell"/>
</dbReference>
<dbReference type="Gene3D" id="1.10.555.10">
    <property type="entry name" value="Rho GTPase activation protein"/>
    <property type="match status" value="1"/>
</dbReference>
<dbReference type="FunFam" id="1.20.1270.60:FF:000006">
    <property type="entry name" value="SLIT-ROBO Rho GTPase-activating protein 1 isoform 2"/>
    <property type="match status" value="1"/>
</dbReference>
<dbReference type="GO" id="GO:0007165">
    <property type="term" value="P:signal transduction"/>
    <property type="evidence" value="ECO:0007669"/>
    <property type="project" value="InterPro"/>
</dbReference>
<evidence type="ECO:0000256" key="23">
    <source>
        <dbReference type="SAM" id="MobiDB-lite"/>
    </source>
</evidence>
<keyword evidence="16" id="KW-0966">Cell projection</keyword>
<reference evidence="27" key="1">
    <citation type="submission" date="2025-08" db="UniProtKB">
        <authorList>
            <consortium name="Ensembl"/>
        </authorList>
    </citation>
    <scope>IDENTIFICATION</scope>
</reference>
<feature type="region of interest" description="Disordered" evidence="23">
    <location>
        <begin position="617"/>
        <end position="639"/>
    </location>
</feature>
<dbReference type="Ensembl" id="ENSOTST00005044836.2">
    <property type="protein sequence ID" value="ENSOTSP00005041201.2"/>
    <property type="gene ID" value="ENSOTSG00005071517.1"/>
</dbReference>
<dbReference type="InterPro" id="IPR027267">
    <property type="entry name" value="AH/BAR_dom_sf"/>
</dbReference>
<evidence type="ECO:0000259" key="26">
    <source>
        <dbReference type="PROSITE" id="PS51741"/>
    </source>
</evidence>
<accession>A0A8C8FXI8</accession>
<evidence type="ECO:0000256" key="4">
    <source>
        <dbReference type="ARBA" id="ARBA00004514"/>
    </source>
</evidence>
<dbReference type="InterPro" id="IPR031160">
    <property type="entry name" value="F_BAR_dom"/>
</dbReference>
<evidence type="ECO:0000256" key="1">
    <source>
        <dbReference type="ARBA" id="ARBA00004123"/>
    </source>
</evidence>
<keyword evidence="7" id="KW-0343">GTPase activation</keyword>
<name>A0A8C8FXI8_ONCTS</name>
<dbReference type="GO" id="GO:0014069">
    <property type="term" value="C:postsynaptic density"/>
    <property type="evidence" value="ECO:0007669"/>
    <property type="project" value="UniProtKB-SubCell"/>
</dbReference>
<reference evidence="27" key="2">
    <citation type="submission" date="2025-09" db="UniProtKB">
        <authorList>
            <consortium name="Ensembl"/>
        </authorList>
    </citation>
    <scope>IDENTIFICATION</scope>
</reference>
<dbReference type="SMART" id="SM00326">
    <property type="entry name" value="SH3"/>
    <property type="match status" value="1"/>
</dbReference>
<evidence type="ECO:0000256" key="9">
    <source>
        <dbReference type="ARBA" id="ARBA00022490"/>
    </source>
</evidence>
<evidence type="ECO:0000256" key="5">
    <source>
        <dbReference type="ARBA" id="ARBA00004552"/>
    </source>
</evidence>
<dbReference type="InterPro" id="IPR008936">
    <property type="entry name" value="Rho_GTPase_activation_prot"/>
</dbReference>
<dbReference type="InterPro" id="IPR000198">
    <property type="entry name" value="RhoGAP_dom"/>
</dbReference>
<comment type="subcellular location">
    <subcellularLocation>
        <location evidence="5">Cell projection</location>
        <location evidence="5">Dendritic spine</location>
    </subcellularLocation>
    <subcellularLocation>
        <location evidence="3">Cell projection</location>
        <location evidence="3">Lamellipodium</location>
    </subcellularLocation>
    <subcellularLocation>
        <location evidence="4">Cytoplasm</location>
        <location evidence="4">Cytosol</location>
    </subcellularLocation>
    <subcellularLocation>
        <location evidence="2">Cytoplasmic vesicle</location>
        <location evidence="2">Phagosome</location>
    </subcellularLocation>
    <subcellularLocation>
        <location evidence="1">Nucleus</location>
    </subcellularLocation>
    <subcellularLocation>
        <location evidence="18">Postsynaptic cell membrane</location>
    </subcellularLocation>
    <subcellularLocation>
        <location evidence="19">Postsynaptic density</location>
    </subcellularLocation>
</comment>
<evidence type="ECO:0000256" key="16">
    <source>
        <dbReference type="ARBA" id="ARBA00023273"/>
    </source>
</evidence>
<protein>
    <recommendedName>
        <fullName evidence="20">SLIT-ROBO Rho GTPase-activating protein 2</fullName>
    </recommendedName>
</protein>
<evidence type="ECO:0000256" key="17">
    <source>
        <dbReference type="ARBA" id="ARBA00023329"/>
    </source>
</evidence>
<dbReference type="InterPro" id="IPR035648">
    <property type="entry name" value="srGAP1/2/3_SH3"/>
</dbReference>
<evidence type="ECO:0000256" key="15">
    <source>
        <dbReference type="ARBA" id="ARBA00023257"/>
    </source>
</evidence>
<dbReference type="PROSITE" id="PS50238">
    <property type="entry name" value="RHOGAP"/>
    <property type="match status" value="1"/>
</dbReference>
<feature type="compositionally biased region" description="Basic residues" evidence="23">
    <location>
        <begin position="618"/>
        <end position="638"/>
    </location>
</feature>
<evidence type="ECO:0000256" key="6">
    <source>
        <dbReference type="ARBA" id="ARBA00022443"/>
    </source>
</evidence>
<evidence type="ECO:0000256" key="14">
    <source>
        <dbReference type="ARBA" id="ARBA00023242"/>
    </source>
</evidence>
<dbReference type="InterPro" id="IPR036028">
    <property type="entry name" value="SH3-like_dom_sf"/>
</dbReference>
<dbReference type="InterPro" id="IPR001452">
    <property type="entry name" value="SH3_domain"/>
</dbReference>
<sequence length="758" mass="86133">LRKYLQSVLEHITIYLKEQSVLSPVNCWNLLLSQVKRESRDHATLSDLYLNNIIPRFAQVSEDSGRLFKKSKEVGVQLQEDLMKVLNELYAVMKTYHMYNTDSINSENKLKDAEKQEEKQMGRSGRQDDRQTPRSPDTLASIKTEEKHVRRSSVKKIEKMKEKRQAKYTENKLKAIKARNEYLLALEATNSCVFKYYIHDLSDIIDCCDLGYHASLHRALRTYLSAEMNVEASKHSGLEGLEGAAESLEPNGDKQRLMETYNNVFCPPMRFDFQSHMGDTMGLVCAQQPLEGELLQRCQQLQSRLSTLKIENEEVKKTMEATLSTIQDMVTVEDYEVSECFHHSNSMESVKSTMSQSFLSKPSLAKRRANQQETEQFYFTKLKEFLEGRNLITKLEAKHDLIQKTLGERISPLPLLVTWAAGHVIPLMVESCIRFISRHGLHHEGIFRVSGSQVEVNDIKNAFERGEDPLAGDQNDHDMDSIAGVLKLYFRGLDHALFPKEVFHDIISCVSMENLQERAVHIRKVLLTLPSNTLIIMRYLFAFLNHLSQYSEDNMMDPYNLAICFGPTLMSVPESCDQVSCQAHVNELIKTIIILHDGVFPGPGDLQGPVYTCPGHTHTQHTHTHTHTSKHTNTHTHTHKSDPIVAIARFDYSGRTNRELSFNKGASLLLFQRVSDDWWEGQHNGVDGLVPHQYIVVQDMQDGGRGSPKTEAELQEERVSTRGIAASPTGAHVADVYLANLNNACSHPIPSAWSHLHP</sequence>
<dbReference type="CDD" id="cd04383">
    <property type="entry name" value="RhoGAP_srGAP"/>
    <property type="match status" value="1"/>
</dbReference>
<dbReference type="Proteomes" id="UP000694402">
    <property type="component" value="Unassembled WGS sequence"/>
</dbReference>
<evidence type="ECO:0000256" key="8">
    <source>
        <dbReference type="ARBA" id="ARBA00022475"/>
    </source>
</evidence>
<feature type="domain" description="F-BAR" evidence="26">
    <location>
        <begin position="1"/>
        <end position="253"/>
    </location>
</feature>
<keyword evidence="9" id="KW-0963">Cytoplasm</keyword>
<dbReference type="PANTHER" id="PTHR14166">
    <property type="entry name" value="SLIT-ROBO RHO GTPASE ACTIVATING PROTEIN"/>
    <property type="match status" value="1"/>
</dbReference>
<dbReference type="GO" id="GO:0005634">
    <property type="term" value="C:nucleus"/>
    <property type="evidence" value="ECO:0007669"/>
    <property type="project" value="UniProtKB-SubCell"/>
</dbReference>
<dbReference type="GO" id="GO:0007399">
    <property type="term" value="P:nervous system development"/>
    <property type="evidence" value="ECO:0007669"/>
    <property type="project" value="UniProtKB-KW"/>
</dbReference>
<evidence type="ECO:0000256" key="7">
    <source>
        <dbReference type="ARBA" id="ARBA00022468"/>
    </source>
</evidence>
<evidence type="ECO:0000256" key="12">
    <source>
        <dbReference type="ARBA" id="ARBA00023054"/>
    </source>
</evidence>
<keyword evidence="28" id="KW-1185">Reference proteome</keyword>
<keyword evidence="15" id="KW-0628">Postsynaptic cell membrane</keyword>
<evidence type="ECO:0000256" key="3">
    <source>
        <dbReference type="ARBA" id="ARBA00004510"/>
    </source>
</evidence>
<feature type="compositionally biased region" description="Basic and acidic residues" evidence="23">
    <location>
        <begin position="108"/>
        <end position="132"/>
    </location>
</feature>
<keyword evidence="6 21" id="KW-0728">SH3 domain</keyword>
<dbReference type="GO" id="GO:0005829">
    <property type="term" value="C:cytosol"/>
    <property type="evidence" value="ECO:0007669"/>
    <property type="project" value="UniProtKB-SubCell"/>
</dbReference>
<dbReference type="SUPFAM" id="SSF50044">
    <property type="entry name" value="SH3-domain"/>
    <property type="match status" value="1"/>
</dbReference>
<dbReference type="SMART" id="SM00324">
    <property type="entry name" value="RhoGAP"/>
    <property type="match status" value="1"/>
</dbReference>
<dbReference type="Gene3D" id="2.30.30.40">
    <property type="entry name" value="SH3 Domains"/>
    <property type="match status" value="1"/>
</dbReference>
<feature type="region of interest" description="Disordered" evidence="23">
    <location>
        <begin position="107"/>
        <end position="163"/>
    </location>
</feature>
<dbReference type="GeneTree" id="ENSGT00950000182824"/>
<keyword evidence="11" id="KW-0770">Synapse</keyword>
<keyword evidence="13" id="KW-0472">Membrane</keyword>
<feature type="domain" description="SH3" evidence="24">
    <location>
        <begin position="641"/>
        <end position="700"/>
    </location>
</feature>
<dbReference type="SUPFAM" id="SSF103657">
    <property type="entry name" value="BAR/IMD domain-like"/>
    <property type="match status" value="1"/>
</dbReference>
<dbReference type="Gene3D" id="1.20.1270.60">
    <property type="entry name" value="Arfaptin homology (AH) domain/BAR domain"/>
    <property type="match status" value="1"/>
</dbReference>
<dbReference type="SUPFAM" id="SSF48350">
    <property type="entry name" value="GTPase activation domain, GAP"/>
    <property type="match status" value="1"/>
</dbReference>
<feature type="domain" description="Rho-GAP" evidence="25">
    <location>
        <begin position="411"/>
        <end position="600"/>
    </location>
</feature>
<evidence type="ECO:0000256" key="11">
    <source>
        <dbReference type="ARBA" id="ARBA00023018"/>
    </source>
</evidence>
<evidence type="ECO:0000313" key="27">
    <source>
        <dbReference type="Ensembl" id="ENSOTSP00005041201.2"/>
    </source>
</evidence>
<keyword evidence="12 22" id="KW-0175">Coiled coil</keyword>
<dbReference type="InterPro" id="IPR051627">
    <property type="entry name" value="SLIT-ROBO_RhoGAP"/>
</dbReference>
<dbReference type="GO" id="GO:0030027">
    <property type="term" value="C:lamellipodium"/>
    <property type="evidence" value="ECO:0007669"/>
    <property type="project" value="UniProtKB-SubCell"/>
</dbReference>
<dbReference type="Pfam" id="PF14604">
    <property type="entry name" value="SH3_9"/>
    <property type="match status" value="1"/>
</dbReference>
<evidence type="ECO:0000256" key="22">
    <source>
        <dbReference type="PROSITE-ProRule" id="PRU01077"/>
    </source>
</evidence>
<keyword evidence="14" id="KW-0539">Nucleus</keyword>
<evidence type="ECO:0000256" key="19">
    <source>
        <dbReference type="ARBA" id="ARBA00034105"/>
    </source>
</evidence>
<evidence type="ECO:0000313" key="28">
    <source>
        <dbReference type="Proteomes" id="UP000694402"/>
    </source>
</evidence>
<dbReference type="GO" id="GO:0045211">
    <property type="term" value="C:postsynaptic membrane"/>
    <property type="evidence" value="ECO:0007669"/>
    <property type="project" value="UniProtKB-SubCell"/>
</dbReference>
<dbReference type="AlphaFoldDB" id="A0A8C8FXI8"/>
<dbReference type="FunFam" id="2.30.30.40:FF:000266">
    <property type="entry name" value="SLIT-ROBO Rho GTPase-activating protein 2"/>
    <property type="match status" value="1"/>
</dbReference>
<evidence type="ECO:0000256" key="2">
    <source>
        <dbReference type="ARBA" id="ARBA00004262"/>
    </source>
</evidence>
<evidence type="ECO:0000256" key="13">
    <source>
        <dbReference type="ARBA" id="ARBA00023136"/>
    </source>
</evidence>
<dbReference type="PROSITE" id="PS50002">
    <property type="entry name" value="SH3"/>
    <property type="match status" value="1"/>
</dbReference>
<dbReference type="CDD" id="cd11955">
    <property type="entry name" value="SH3_srGAP1-3"/>
    <property type="match status" value="1"/>
</dbReference>
<evidence type="ECO:0000256" key="20">
    <source>
        <dbReference type="ARBA" id="ARBA00073507"/>
    </source>
</evidence>
<gene>
    <name evidence="27" type="primary">LOC112244672</name>
</gene>
<dbReference type="PROSITE" id="PS51741">
    <property type="entry name" value="F_BAR"/>
    <property type="match status" value="1"/>
</dbReference>